<proteinExistence type="predicted"/>
<feature type="transmembrane region" description="Helical" evidence="6">
    <location>
        <begin position="257"/>
        <end position="286"/>
    </location>
</feature>
<feature type="transmembrane region" description="Helical" evidence="6">
    <location>
        <begin position="47"/>
        <end position="72"/>
    </location>
</feature>
<evidence type="ECO:0000313" key="7">
    <source>
        <dbReference type="EMBL" id="GBR54039.1"/>
    </source>
</evidence>
<evidence type="ECO:0000256" key="3">
    <source>
        <dbReference type="ARBA" id="ARBA00022692"/>
    </source>
</evidence>
<evidence type="ECO:0000256" key="1">
    <source>
        <dbReference type="ARBA" id="ARBA00004651"/>
    </source>
</evidence>
<dbReference type="PANTHER" id="PTHR30250">
    <property type="entry name" value="PST FAMILY PREDICTED COLANIC ACID TRANSPORTER"/>
    <property type="match status" value="1"/>
</dbReference>
<feature type="transmembrane region" description="Helical" evidence="6">
    <location>
        <begin position="405"/>
        <end position="426"/>
    </location>
</feature>
<feature type="transmembrane region" description="Helical" evidence="6">
    <location>
        <begin position="334"/>
        <end position="356"/>
    </location>
</feature>
<reference evidence="7 8" key="1">
    <citation type="submission" date="2013-04" db="EMBL/GenBank/DDBJ databases">
        <title>The genome sequencing project of 58 acetic acid bacteria.</title>
        <authorList>
            <person name="Okamoto-Kainuma A."/>
            <person name="Ishikawa M."/>
            <person name="Umino S."/>
            <person name="Koizumi Y."/>
            <person name="Shiwa Y."/>
            <person name="Yoshikawa H."/>
            <person name="Matsutani M."/>
            <person name="Matsushita K."/>
        </authorList>
    </citation>
    <scope>NUCLEOTIDE SEQUENCE [LARGE SCALE GENOMIC DNA]</scope>
    <source>
        <strain evidence="7 8">NBRC 106555</strain>
    </source>
</reference>
<evidence type="ECO:0000256" key="4">
    <source>
        <dbReference type="ARBA" id="ARBA00022989"/>
    </source>
</evidence>
<keyword evidence="4 6" id="KW-1133">Transmembrane helix</keyword>
<keyword evidence="2" id="KW-1003">Cell membrane</keyword>
<gene>
    <name evidence="7" type="ORF">AA106555_1530</name>
</gene>
<sequence>MFYESFALLMPESNLPTQSLKPGGVRRVMRNLGVLLGGRAVNAPLSLVHIGLATHLLGSYGFGLIAMMYAFARTIGDVVDFQSWQTVLQYGLRPLTDGNRREFQRIVAFSLLLDISGGIAGLVIGVMISVFAMHSLGWPPEIHRIGILYCFSILFMASATPTGLLRVFNRYDLLAVQGTVATFIRVIGTAAMLLAGPSVAFLAAVWFLAEVAAWATISFMALSEMIRRETHIGFREAFYSVVCDLAHRRFSRNYPRLWRFVFSTNINSTLALAFGHIGTLVVGAFVGPASAGYYRIASQIAAGIAKPATLIQTTVYPEMARLWRDRAMSRLRRLTVQVALTAGAIGTALLLITFFAGEPLLRLYIGPSGAIETLPVTLWLLAAEVVTVWGLPLEPLLFTIDRSDAAIIARCLECILFLPGLILVVQKYGLNGVGPTTLAGVTLLICIQLVFVLRTPLHTKTGKINA</sequence>
<dbReference type="InterPro" id="IPR050833">
    <property type="entry name" value="Poly_Biosynth_Transport"/>
</dbReference>
<dbReference type="RefSeq" id="WP_240775210.1">
    <property type="nucleotide sequence ID" value="NZ_BAQC01000043.1"/>
</dbReference>
<dbReference type="Pfam" id="PF01943">
    <property type="entry name" value="Polysacc_synt"/>
    <property type="match status" value="1"/>
</dbReference>
<name>A0ABQ0QR77_9PROT</name>
<dbReference type="PANTHER" id="PTHR30250:SF31">
    <property type="entry name" value="INNER MEMBRANE PROTEIN YGHQ"/>
    <property type="match status" value="1"/>
</dbReference>
<protein>
    <recommendedName>
        <fullName evidence="9">Polysaccharide biosynthesis protein</fullName>
    </recommendedName>
</protein>
<evidence type="ECO:0008006" key="9">
    <source>
        <dbReference type="Google" id="ProtNLM"/>
    </source>
</evidence>
<keyword evidence="8" id="KW-1185">Reference proteome</keyword>
<feature type="transmembrane region" description="Helical" evidence="6">
    <location>
        <begin position="145"/>
        <end position="167"/>
    </location>
</feature>
<dbReference type="InterPro" id="IPR002797">
    <property type="entry name" value="Polysacc_synth"/>
</dbReference>
<feature type="transmembrane region" description="Helical" evidence="6">
    <location>
        <begin position="376"/>
        <end position="393"/>
    </location>
</feature>
<keyword evidence="3 6" id="KW-0812">Transmembrane</keyword>
<organism evidence="7 8">
    <name type="scientific">Neokomagataea thailandica NBRC 106555</name>
    <dbReference type="NCBI Taxonomy" id="1223520"/>
    <lineage>
        <taxon>Bacteria</taxon>
        <taxon>Pseudomonadati</taxon>
        <taxon>Pseudomonadota</taxon>
        <taxon>Alphaproteobacteria</taxon>
        <taxon>Acetobacterales</taxon>
        <taxon>Acetobacteraceae</taxon>
        <taxon>Neokomagataea</taxon>
    </lineage>
</organism>
<feature type="transmembrane region" description="Helical" evidence="6">
    <location>
        <begin position="106"/>
        <end position="133"/>
    </location>
</feature>
<keyword evidence="5 6" id="KW-0472">Membrane</keyword>
<feature type="transmembrane region" description="Helical" evidence="6">
    <location>
        <begin position="432"/>
        <end position="453"/>
    </location>
</feature>
<comment type="subcellular location">
    <subcellularLocation>
        <location evidence="1">Cell membrane</location>
        <topology evidence="1">Multi-pass membrane protein</topology>
    </subcellularLocation>
</comment>
<evidence type="ECO:0000256" key="5">
    <source>
        <dbReference type="ARBA" id="ARBA00023136"/>
    </source>
</evidence>
<evidence type="ECO:0000256" key="6">
    <source>
        <dbReference type="SAM" id="Phobius"/>
    </source>
</evidence>
<dbReference type="EMBL" id="BAQC01000043">
    <property type="protein sequence ID" value="GBR54039.1"/>
    <property type="molecule type" value="Genomic_DNA"/>
</dbReference>
<evidence type="ECO:0000313" key="8">
    <source>
        <dbReference type="Proteomes" id="UP001062632"/>
    </source>
</evidence>
<accession>A0ABQ0QR77</accession>
<evidence type="ECO:0000256" key="2">
    <source>
        <dbReference type="ARBA" id="ARBA00022475"/>
    </source>
</evidence>
<comment type="caution">
    <text evidence="7">The sequence shown here is derived from an EMBL/GenBank/DDBJ whole genome shotgun (WGS) entry which is preliminary data.</text>
</comment>
<dbReference type="Proteomes" id="UP001062632">
    <property type="component" value="Unassembled WGS sequence"/>
</dbReference>